<keyword evidence="1" id="KW-0472">Membrane</keyword>
<name>A0A6A6T267_9PLEO</name>
<protein>
    <recommendedName>
        <fullName evidence="2">DUF6594 domain-containing protein</fullName>
    </recommendedName>
</protein>
<keyword evidence="4" id="KW-1185">Reference proteome</keyword>
<dbReference type="EMBL" id="MU004374">
    <property type="protein sequence ID" value="KAF2653850.1"/>
    <property type="molecule type" value="Genomic_DNA"/>
</dbReference>
<evidence type="ECO:0000259" key="2">
    <source>
        <dbReference type="Pfam" id="PF20237"/>
    </source>
</evidence>
<feature type="transmembrane region" description="Helical" evidence="1">
    <location>
        <begin position="187"/>
        <end position="208"/>
    </location>
</feature>
<accession>A0A6A6T267</accession>
<evidence type="ECO:0000256" key="1">
    <source>
        <dbReference type="SAM" id="Phobius"/>
    </source>
</evidence>
<feature type="domain" description="DUF6594" evidence="2">
    <location>
        <begin position="9"/>
        <end position="257"/>
    </location>
</feature>
<evidence type="ECO:0000313" key="3">
    <source>
        <dbReference type="EMBL" id="KAF2653850.1"/>
    </source>
</evidence>
<dbReference type="Proteomes" id="UP000799324">
    <property type="component" value="Unassembled WGS sequence"/>
</dbReference>
<gene>
    <name evidence="3" type="ORF">K491DRAFT_769235</name>
</gene>
<keyword evidence="1" id="KW-0812">Transmembrane</keyword>
<dbReference type="PANTHER" id="PTHR34502:SF4">
    <property type="entry name" value="DUF6594 DOMAIN-CONTAINING PROTEIN"/>
    <property type="match status" value="1"/>
</dbReference>
<dbReference type="PANTHER" id="PTHR34502">
    <property type="entry name" value="DUF6594 DOMAIN-CONTAINING PROTEIN-RELATED"/>
    <property type="match status" value="1"/>
</dbReference>
<dbReference type="InterPro" id="IPR046529">
    <property type="entry name" value="DUF6594"/>
</dbReference>
<proteinExistence type="predicted"/>
<feature type="transmembrane region" description="Helical" evidence="1">
    <location>
        <begin position="245"/>
        <end position="264"/>
    </location>
</feature>
<organism evidence="3 4">
    <name type="scientific">Lophiostoma macrostomum CBS 122681</name>
    <dbReference type="NCBI Taxonomy" id="1314788"/>
    <lineage>
        <taxon>Eukaryota</taxon>
        <taxon>Fungi</taxon>
        <taxon>Dikarya</taxon>
        <taxon>Ascomycota</taxon>
        <taxon>Pezizomycotina</taxon>
        <taxon>Dothideomycetes</taxon>
        <taxon>Pleosporomycetidae</taxon>
        <taxon>Pleosporales</taxon>
        <taxon>Lophiostomataceae</taxon>
        <taxon>Lophiostoma</taxon>
    </lineage>
</organism>
<feature type="transmembrane region" description="Helical" evidence="1">
    <location>
        <begin position="220"/>
        <end position="238"/>
    </location>
</feature>
<evidence type="ECO:0000313" key="4">
    <source>
        <dbReference type="Proteomes" id="UP000799324"/>
    </source>
</evidence>
<reference evidence="3" key="1">
    <citation type="journal article" date="2020" name="Stud. Mycol.">
        <title>101 Dothideomycetes genomes: a test case for predicting lifestyles and emergence of pathogens.</title>
        <authorList>
            <person name="Haridas S."/>
            <person name="Albert R."/>
            <person name="Binder M."/>
            <person name="Bloem J."/>
            <person name="Labutti K."/>
            <person name="Salamov A."/>
            <person name="Andreopoulos B."/>
            <person name="Baker S."/>
            <person name="Barry K."/>
            <person name="Bills G."/>
            <person name="Bluhm B."/>
            <person name="Cannon C."/>
            <person name="Castanera R."/>
            <person name="Culley D."/>
            <person name="Daum C."/>
            <person name="Ezra D."/>
            <person name="Gonzalez J."/>
            <person name="Henrissat B."/>
            <person name="Kuo A."/>
            <person name="Liang C."/>
            <person name="Lipzen A."/>
            <person name="Lutzoni F."/>
            <person name="Magnuson J."/>
            <person name="Mondo S."/>
            <person name="Nolan M."/>
            <person name="Ohm R."/>
            <person name="Pangilinan J."/>
            <person name="Park H.-J."/>
            <person name="Ramirez L."/>
            <person name="Alfaro M."/>
            <person name="Sun H."/>
            <person name="Tritt A."/>
            <person name="Yoshinaga Y."/>
            <person name="Zwiers L.-H."/>
            <person name="Turgeon B."/>
            <person name="Goodwin S."/>
            <person name="Spatafora J."/>
            <person name="Crous P."/>
            <person name="Grigoriev I."/>
        </authorList>
    </citation>
    <scope>NUCLEOTIDE SEQUENCE</scope>
    <source>
        <strain evidence="3">CBS 122681</strain>
    </source>
</reference>
<dbReference type="AlphaFoldDB" id="A0A6A6T267"/>
<keyword evidence="1" id="KW-1133">Transmembrane helix</keyword>
<dbReference type="Pfam" id="PF20237">
    <property type="entry name" value="DUF6594"/>
    <property type="match status" value="1"/>
</dbReference>
<sequence length="273" mass="29838">MNARYISGYPALAAFIASDIDQTSAIFKRFKRLGARNLLHLESELAELEAKQDNFDEAELQGKNWQTRSIRYFEDTVGPNDLPSTASHLIHAGEAVFYECHVASLPQPTKPTLQAFRHYFFHGQNSSNYPMLGAHSKSLFDDVDDLVALRAPEDRDRLTAFVQDHLSWAFQSQPSQRGIAYTSDRGIARFVAIVSTINAAALLIGAITSLYTVESPKKKLGIIAAFTMLFAGNVGLLTSARRAELFGATAGYAAVLVVFVSGNLGGSSDCTCH</sequence>
<dbReference type="OrthoDB" id="3533814at2759"/>